<feature type="domain" description="RIC1 C-terminal alpha solenoid region" evidence="4">
    <location>
        <begin position="857"/>
        <end position="1026"/>
    </location>
</feature>
<dbReference type="Gene3D" id="2.130.10.10">
    <property type="entry name" value="YVTN repeat-like/Quinoprotein amine dehydrogenase"/>
    <property type="match status" value="1"/>
</dbReference>
<feature type="compositionally biased region" description="Polar residues" evidence="3">
    <location>
        <begin position="23"/>
        <end position="39"/>
    </location>
</feature>
<dbReference type="EMBL" id="JAPDRL010000006">
    <property type="protein sequence ID" value="KAJ9668616.1"/>
    <property type="molecule type" value="Genomic_DNA"/>
</dbReference>
<dbReference type="Pfam" id="PF25440">
    <property type="entry name" value="Beta-prop_RIC1_2nd"/>
    <property type="match status" value="1"/>
</dbReference>
<sequence>MYWPIGAPRVYATSKHKLPQEKLASSNDGIQNAATSNPNGAYGEEGNEEGKETEPRANGSTVKQGPDPPQGEVKLPINGEDNPQQEGSDDGDIAGEIIGLCVTRSGQTFGTITRSTLTIWQTKPAAVLACVLRSKQSLEAYGLNVALHVHPNSVFFNIQTTRGYIITYTLASDPHARVYKAQFTDNAVSHARRRSVGGYMAHAGVDAYVGPGEGNGIREVSVRFRMAIRLDAGIARALALDEELVIATERPPAIQCIRWTPDSAGTQTSTELLSRMSWLGAKTTIIDMIHDRPMNLSTWVTSDGKGYAVQRLAPDQTDATQKSLFRGYCFHIPESENDFGIIAAINARFSMLAIGCASGDVYIYTARDYVGNIPLSHKLRPSNASSSTGKLTFLSYSPDGYCLFAGYEKGWMTWSVFGRPGASTFSADRSISEANDEGWLLGVRDGFWIGGGSEILLLGQRDNRIWSLEMARSAVAGCFSPANVSRSLLQTKTGFLVYRGYDVPDLTTISAEASLWHHVQIPASYLVDQWPIRSAVISSDGKYVAVAGRHGLAHYSTNSGRWKTFDDSLMENEFTVRGGMCWHQHILIAAVESSTSHELRLYSRELALDSGQMMHAEHLPAPIVLISTSGDDSLLAYTYENILYHYIVSAVHGSVKLVQVGQIALHGIIRAPLRVRALSWILPDSHLINGDPSQDVAVATILFLVDGKLVLLSPAMTEDGVLKYEMRILAHNVEYYALMRDQPQINFQHQHSSWPPTPPSDTLVSGYHGHGLKDSLWFFDGNHMQVWIDVQETLASVSVELGRELLPTVKIPVDFYPLSALLDKGILFGIESDLILRRDISFGHFRFTTRTHLFLPALLQYHLSRFDSPAALHLAHHYQQLDYFPHALEVMLHNVLDEEVDTSPAPEQALLPSVLSFLSSFPQYLDIIVQCTRKTEVRSWRTLFAHLPPAQDLFEEALQKGSLKTAGGYVLVLHTLEELSSSSHQLIRLLRRARAEQDWDLCKELARFLMALDESGDTLREALNLVEQKSPADERGGDRSRMQDPAADMGFSHYQRNGVGLGVETIGSPSPNGLSSPSSSRDPGSKGSNGRRNRGAGDYFGSIMQ</sequence>
<evidence type="ECO:0000313" key="6">
    <source>
        <dbReference type="Proteomes" id="UP001172684"/>
    </source>
</evidence>
<dbReference type="Proteomes" id="UP001172684">
    <property type="component" value="Unassembled WGS sequence"/>
</dbReference>
<dbReference type="SUPFAM" id="SSF50978">
    <property type="entry name" value="WD40 repeat-like"/>
    <property type="match status" value="1"/>
</dbReference>
<feature type="compositionally biased region" description="Low complexity" evidence="3">
    <location>
        <begin position="1067"/>
        <end position="1088"/>
    </location>
</feature>
<evidence type="ECO:0000259" key="4">
    <source>
        <dbReference type="Pfam" id="PF07064"/>
    </source>
</evidence>
<evidence type="ECO:0000256" key="3">
    <source>
        <dbReference type="SAM" id="MobiDB-lite"/>
    </source>
</evidence>
<accession>A0ABQ9P5K3</accession>
<keyword evidence="6" id="KW-1185">Reference proteome</keyword>
<dbReference type="InterPro" id="IPR015943">
    <property type="entry name" value="WD40/YVTN_repeat-like_dom_sf"/>
</dbReference>
<dbReference type="InterPro" id="IPR009771">
    <property type="entry name" value="RIC1_C"/>
</dbReference>
<evidence type="ECO:0000256" key="2">
    <source>
        <dbReference type="ARBA" id="ARBA00023136"/>
    </source>
</evidence>
<name>A0ABQ9P5K3_9PEZI</name>
<gene>
    <name evidence="5" type="primary">RIC1</name>
    <name evidence="5" type="ORF">H2201_001258</name>
</gene>
<evidence type="ECO:0000256" key="1">
    <source>
        <dbReference type="ARBA" id="ARBA00004370"/>
    </source>
</evidence>
<evidence type="ECO:0000313" key="5">
    <source>
        <dbReference type="EMBL" id="KAJ9668616.1"/>
    </source>
</evidence>
<dbReference type="PANTHER" id="PTHR22746">
    <property type="entry name" value="RAB6A-GEF COMPLEX PARTNER PROTEIN 1"/>
    <property type="match status" value="1"/>
</dbReference>
<feature type="compositionally biased region" description="Basic and acidic residues" evidence="3">
    <location>
        <begin position="1030"/>
        <end position="1042"/>
    </location>
</feature>
<feature type="region of interest" description="Disordered" evidence="3">
    <location>
        <begin position="1026"/>
        <end position="1105"/>
    </location>
</feature>
<dbReference type="InterPro" id="IPR036322">
    <property type="entry name" value="WD40_repeat_dom_sf"/>
</dbReference>
<reference evidence="5" key="1">
    <citation type="submission" date="2022-10" db="EMBL/GenBank/DDBJ databases">
        <title>Culturing micro-colonial fungi from biological soil crusts in the Mojave desert and describing Neophaeococcomyces mojavensis, and introducing the new genera and species Taxawa tesnikishii.</title>
        <authorList>
            <person name="Kurbessoian T."/>
            <person name="Stajich J.E."/>
        </authorList>
    </citation>
    <scope>NUCLEOTIDE SEQUENCE</scope>
    <source>
        <strain evidence="5">TK_1</strain>
    </source>
</reference>
<dbReference type="PANTHER" id="PTHR22746:SF10">
    <property type="entry name" value="GUANINE NUCLEOTIDE EXCHANGE FACTOR SUBUNIT RIC1"/>
    <property type="match status" value="1"/>
</dbReference>
<keyword evidence="2" id="KW-0472">Membrane</keyword>
<protein>
    <submittedName>
        <fullName evidence="5">WD40 repeat protein</fullName>
    </submittedName>
</protein>
<proteinExistence type="predicted"/>
<organism evidence="5 6">
    <name type="scientific">Coniosporium apollinis</name>
    <dbReference type="NCBI Taxonomy" id="61459"/>
    <lineage>
        <taxon>Eukaryota</taxon>
        <taxon>Fungi</taxon>
        <taxon>Dikarya</taxon>
        <taxon>Ascomycota</taxon>
        <taxon>Pezizomycotina</taxon>
        <taxon>Dothideomycetes</taxon>
        <taxon>Dothideomycetes incertae sedis</taxon>
        <taxon>Coniosporium</taxon>
    </lineage>
</organism>
<dbReference type="InterPro" id="IPR040096">
    <property type="entry name" value="Ric1"/>
</dbReference>
<comment type="caution">
    <text evidence="5">The sequence shown here is derived from an EMBL/GenBank/DDBJ whole genome shotgun (WGS) entry which is preliminary data.</text>
</comment>
<feature type="region of interest" description="Disordered" evidence="3">
    <location>
        <begin position="1"/>
        <end position="92"/>
    </location>
</feature>
<comment type="subcellular location">
    <subcellularLocation>
        <location evidence="1">Membrane</location>
    </subcellularLocation>
</comment>
<dbReference type="Pfam" id="PF07064">
    <property type="entry name" value="RIC1"/>
    <property type="match status" value="1"/>
</dbReference>